<name>I3SFP9_MEDTR</name>
<reference evidence="1" key="1">
    <citation type="submission" date="2012-05" db="EMBL/GenBank/DDBJ databases">
        <authorList>
            <person name="Krishnakumar V."/>
            <person name="Cheung F."/>
            <person name="Xiao Y."/>
            <person name="Chan A."/>
            <person name="Moskal W.A."/>
            <person name="Town C.D."/>
        </authorList>
    </citation>
    <scope>NUCLEOTIDE SEQUENCE</scope>
</reference>
<evidence type="ECO:0000313" key="1">
    <source>
        <dbReference type="EMBL" id="AFK39091.1"/>
    </source>
</evidence>
<sequence length="77" mass="8801">MKQKERTIWSILNVIHQSRKIQPFRLRVIVTVCLYRHASISPNVMVIGPGGNWYIDLGVGMKSLLKYGEKSTCTSPR</sequence>
<dbReference type="EMBL" id="BT139296">
    <property type="protein sequence ID" value="AFK39091.1"/>
    <property type="molecule type" value="mRNA"/>
</dbReference>
<proteinExistence type="evidence at transcript level"/>
<protein>
    <submittedName>
        <fullName evidence="1">Uncharacterized protein</fullName>
    </submittedName>
</protein>
<accession>I3SFP9</accession>
<dbReference type="AlphaFoldDB" id="I3SFP9"/>
<organism evidence="1">
    <name type="scientific">Medicago truncatula</name>
    <name type="common">Barrel medic</name>
    <name type="synonym">Medicago tribuloides</name>
    <dbReference type="NCBI Taxonomy" id="3880"/>
    <lineage>
        <taxon>Eukaryota</taxon>
        <taxon>Viridiplantae</taxon>
        <taxon>Streptophyta</taxon>
        <taxon>Embryophyta</taxon>
        <taxon>Tracheophyta</taxon>
        <taxon>Spermatophyta</taxon>
        <taxon>Magnoliopsida</taxon>
        <taxon>eudicotyledons</taxon>
        <taxon>Gunneridae</taxon>
        <taxon>Pentapetalae</taxon>
        <taxon>rosids</taxon>
        <taxon>fabids</taxon>
        <taxon>Fabales</taxon>
        <taxon>Fabaceae</taxon>
        <taxon>Papilionoideae</taxon>
        <taxon>50 kb inversion clade</taxon>
        <taxon>NPAAA clade</taxon>
        <taxon>Hologalegina</taxon>
        <taxon>IRL clade</taxon>
        <taxon>Trifolieae</taxon>
        <taxon>Medicago</taxon>
    </lineage>
</organism>